<feature type="domain" description="Toxin SymE-like" evidence="1">
    <location>
        <begin position="48"/>
        <end position="83"/>
    </location>
</feature>
<name>A0ABY7VCC2_9GAMM</name>
<dbReference type="Proteomes" id="UP001215231">
    <property type="component" value="Chromosome"/>
</dbReference>
<keyword evidence="3" id="KW-1185">Reference proteome</keyword>
<dbReference type="EMBL" id="CP059693">
    <property type="protein sequence ID" value="WDE11315.1"/>
    <property type="molecule type" value="Genomic_DNA"/>
</dbReference>
<evidence type="ECO:0000259" key="1">
    <source>
        <dbReference type="Pfam" id="PF08845"/>
    </source>
</evidence>
<evidence type="ECO:0000313" key="3">
    <source>
        <dbReference type="Proteomes" id="UP001215231"/>
    </source>
</evidence>
<protein>
    <submittedName>
        <fullName evidence="2">Type I addiction module toxin, SymE family</fullName>
    </submittedName>
</protein>
<sequence>MAEYHHTSEPGPAKVKYPLHRHLTVQETLCESPVTGCGIEVNYMLVNLEPCVVLRGKWLRKAGFATGQKIDVIVNQGEVVITPQAAGLKQAAEN</sequence>
<proteinExistence type="predicted"/>
<gene>
    <name evidence="2" type="ORF">H3N35_24350</name>
</gene>
<evidence type="ECO:0000313" key="2">
    <source>
        <dbReference type="EMBL" id="WDE11315.1"/>
    </source>
</evidence>
<dbReference type="InterPro" id="IPR014944">
    <property type="entry name" value="Toxin_SymE-like"/>
</dbReference>
<organism evidence="2 3">
    <name type="scientific">Thalassomonas haliotis</name>
    <dbReference type="NCBI Taxonomy" id="485448"/>
    <lineage>
        <taxon>Bacteria</taxon>
        <taxon>Pseudomonadati</taxon>
        <taxon>Pseudomonadota</taxon>
        <taxon>Gammaproteobacteria</taxon>
        <taxon>Alteromonadales</taxon>
        <taxon>Colwelliaceae</taxon>
        <taxon>Thalassomonas</taxon>
    </lineage>
</organism>
<reference evidence="2 3" key="1">
    <citation type="journal article" date="2022" name="Mar. Drugs">
        <title>Bioassay-Guided Fractionation Leads to the Detection of Cholic Acid Generated by the Rare Thalassomonas sp.</title>
        <authorList>
            <person name="Pheiffer F."/>
            <person name="Schneider Y.K."/>
            <person name="Hansen E.H."/>
            <person name="Andersen J.H."/>
            <person name="Isaksson J."/>
            <person name="Busche T."/>
            <person name="R C."/>
            <person name="Kalinowski J."/>
            <person name="Zyl L.V."/>
            <person name="Trindade M."/>
        </authorList>
    </citation>
    <scope>NUCLEOTIDE SEQUENCE [LARGE SCALE GENOMIC DNA]</scope>
    <source>
        <strain evidence="2 3">A5K-61T</strain>
    </source>
</reference>
<accession>A0ABY7VCC2</accession>
<dbReference type="RefSeq" id="WP_274051467.1">
    <property type="nucleotide sequence ID" value="NZ_CP059693.1"/>
</dbReference>
<dbReference type="Pfam" id="PF08845">
    <property type="entry name" value="SymE_toxin"/>
    <property type="match status" value="1"/>
</dbReference>